<keyword evidence="1" id="KW-1133">Transmembrane helix</keyword>
<name>A0AAU9NAJ7_9ASTR</name>
<organism evidence="2 3">
    <name type="scientific">Lactuca virosa</name>
    <dbReference type="NCBI Taxonomy" id="75947"/>
    <lineage>
        <taxon>Eukaryota</taxon>
        <taxon>Viridiplantae</taxon>
        <taxon>Streptophyta</taxon>
        <taxon>Embryophyta</taxon>
        <taxon>Tracheophyta</taxon>
        <taxon>Spermatophyta</taxon>
        <taxon>Magnoliopsida</taxon>
        <taxon>eudicotyledons</taxon>
        <taxon>Gunneridae</taxon>
        <taxon>Pentapetalae</taxon>
        <taxon>asterids</taxon>
        <taxon>campanulids</taxon>
        <taxon>Asterales</taxon>
        <taxon>Asteraceae</taxon>
        <taxon>Cichorioideae</taxon>
        <taxon>Cichorieae</taxon>
        <taxon>Lactucinae</taxon>
        <taxon>Lactuca</taxon>
    </lineage>
</organism>
<dbReference type="Proteomes" id="UP001157418">
    <property type="component" value="Unassembled WGS sequence"/>
</dbReference>
<feature type="transmembrane region" description="Helical" evidence="1">
    <location>
        <begin position="143"/>
        <end position="162"/>
    </location>
</feature>
<dbReference type="EMBL" id="CAKMRJ010004445">
    <property type="protein sequence ID" value="CAH1435281.1"/>
    <property type="molecule type" value="Genomic_DNA"/>
</dbReference>
<evidence type="ECO:0000313" key="3">
    <source>
        <dbReference type="Proteomes" id="UP001157418"/>
    </source>
</evidence>
<feature type="transmembrane region" description="Helical" evidence="1">
    <location>
        <begin position="38"/>
        <end position="59"/>
    </location>
</feature>
<gene>
    <name evidence="2" type="ORF">LVIROSA_LOCUS21737</name>
</gene>
<evidence type="ECO:0000256" key="1">
    <source>
        <dbReference type="SAM" id="Phobius"/>
    </source>
</evidence>
<accession>A0AAU9NAJ7</accession>
<keyword evidence="3" id="KW-1185">Reference proteome</keyword>
<protein>
    <submittedName>
        <fullName evidence="2">Uncharacterized protein</fullName>
    </submittedName>
</protein>
<keyword evidence="1" id="KW-0472">Membrane</keyword>
<reference evidence="2 3" key="1">
    <citation type="submission" date="2022-01" db="EMBL/GenBank/DDBJ databases">
        <authorList>
            <person name="Xiong W."/>
            <person name="Schranz E."/>
        </authorList>
    </citation>
    <scope>NUCLEOTIDE SEQUENCE [LARGE SCALE GENOMIC DNA]</scope>
</reference>
<dbReference type="AlphaFoldDB" id="A0AAU9NAJ7"/>
<proteinExistence type="predicted"/>
<comment type="caution">
    <text evidence="2">The sequence shown here is derived from an EMBL/GenBank/DDBJ whole genome shotgun (WGS) entry which is preliminary data.</text>
</comment>
<keyword evidence="1" id="KW-0812">Transmembrane</keyword>
<evidence type="ECO:0000313" key="2">
    <source>
        <dbReference type="EMBL" id="CAH1435281.1"/>
    </source>
</evidence>
<sequence length="176" mass="20159">MLYFEATTSIPFLSSFTDLHVVALLVQYSFFRFSLVPLSFFFFALPCSSFLSLFLTSIFSKILLPCAPPPPSTAYKLNDFSSPVENIYQHKDDLGMSIDMFAAQFQLLKHFFSWEQFILLEDFISCEQLINSAGTNVITGRHLVVFLALIVCVFLLVAYYIYQNELVILDQKKAKE</sequence>